<comment type="caution">
    <text evidence="2">The sequence shown here is derived from an EMBL/GenBank/DDBJ whole genome shotgun (WGS) entry which is preliminary data.</text>
</comment>
<evidence type="ECO:0000313" key="3">
    <source>
        <dbReference type="Proteomes" id="UP000596742"/>
    </source>
</evidence>
<keyword evidence="1" id="KW-0732">Signal</keyword>
<feature type="chain" id="PRO_5032863098" evidence="1">
    <location>
        <begin position="25"/>
        <end position="116"/>
    </location>
</feature>
<dbReference type="EMBL" id="UYJE01009822">
    <property type="protein sequence ID" value="VDI77095.1"/>
    <property type="molecule type" value="Genomic_DNA"/>
</dbReference>
<dbReference type="InterPro" id="IPR007328">
    <property type="entry name" value="Mfp-3"/>
</dbReference>
<keyword evidence="3" id="KW-1185">Reference proteome</keyword>
<sequence length="116" mass="12601">MNNISVSVLLVLVLIGSFAVQSDAAAVSFKAFLVEPFLIWEIFLSSEPVAAFETIMVQTMVPQGVTEVATITDTIDMPKVMAEIEAGTESGRDEENIIETTLITCIRLTSNMSILM</sequence>
<evidence type="ECO:0000313" key="2">
    <source>
        <dbReference type="EMBL" id="VDI77095.1"/>
    </source>
</evidence>
<feature type="signal peptide" evidence="1">
    <location>
        <begin position="1"/>
        <end position="24"/>
    </location>
</feature>
<dbReference type="Proteomes" id="UP000596742">
    <property type="component" value="Unassembled WGS sequence"/>
</dbReference>
<dbReference type="Pfam" id="PF04202">
    <property type="entry name" value="Mfp-3"/>
    <property type="match status" value="1"/>
</dbReference>
<reference evidence="2" key="1">
    <citation type="submission" date="2018-11" db="EMBL/GenBank/DDBJ databases">
        <authorList>
            <person name="Alioto T."/>
            <person name="Alioto T."/>
        </authorList>
    </citation>
    <scope>NUCLEOTIDE SEQUENCE</scope>
</reference>
<protein>
    <submittedName>
        <fullName evidence="2">Uncharacterized protein</fullName>
    </submittedName>
</protein>
<name>A0A8B6HCU6_MYTGA</name>
<dbReference type="AlphaFoldDB" id="A0A8B6HCU6"/>
<organism evidence="2 3">
    <name type="scientific">Mytilus galloprovincialis</name>
    <name type="common">Mediterranean mussel</name>
    <dbReference type="NCBI Taxonomy" id="29158"/>
    <lineage>
        <taxon>Eukaryota</taxon>
        <taxon>Metazoa</taxon>
        <taxon>Spiralia</taxon>
        <taxon>Lophotrochozoa</taxon>
        <taxon>Mollusca</taxon>
        <taxon>Bivalvia</taxon>
        <taxon>Autobranchia</taxon>
        <taxon>Pteriomorphia</taxon>
        <taxon>Mytilida</taxon>
        <taxon>Mytiloidea</taxon>
        <taxon>Mytilidae</taxon>
        <taxon>Mytilinae</taxon>
        <taxon>Mytilus</taxon>
    </lineage>
</organism>
<evidence type="ECO:0000256" key="1">
    <source>
        <dbReference type="SAM" id="SignalP"/>
    </source>
</evidence>
<accession>A0A8B6HCU6</accession>
<proteinExistence type="predicted"/>
<gene>
    <name evidence="2" type="ORF">MGAL_10B053430</name>
</gene>